<dbReference type="AlphaFoldDB" id="A0A2P5P6H5"/>
<evidence type="ECO:0000313" key="2">
    <source>
        <dbReference type="EMBL" id="PPD57906.1"/>
    </source>
</evidence>
<dbReference type="InterPro" id="IPR004013">
    <property type="entry name" value="PHP_dom"/>
</dbReference>
<feature type="domain" description="Polymerase/histidinol phosphatase N-terminal" evidence="1">
    <location>
        <begin position="5"/>
        <end position="71"/>
    </location>
</feature>
<accession>A0A2P5P6H5</accession>
<dbReference type="Gene3D" id="1.10.150.650">
    <property type="match status" value="1"/>
</dbReference>
<gene>
    <name evidence="2" type="ORF">JP09_006305</name>
</gene>
<protein>
    <submittedName>
        <fullName evidence="2">PHP domain-containing protein</fullName>
    </submittedName>
</protein>
<dbReference type="SUPFAM" id="SSF89550">
    <property type="entry name" value="PHP domain-like"/>
    <property type="match status" value="1"/>
</dbReference>
<evidence type="ECO:0000259" key="1">
    <source>
        <dbReference type="SMART" id="SM00481"/>
    </source>
</evidence>
<dbReference type="GO" id="GO:0035312">
    <property type="term" value="F:5'-3' DNA exonuclease activity"/>
    <property type="evidence" value="ECO:0007669"/>
    <property type="project" value="TreeGrafter"/>
</dbReference>
<dbReference type="InterPro" id="IPR003141">
    <property type="entry name" value="Pol/His_phosphatase_N"/>
</dbReference>
<dbReference type="Gene3D" id="3.20.20.140">
    <property type="entry name" value="Metal-dependent hydrolases"/>
    <property type="match status" value="1"/>
</dbReference>
<reference evidence="2 3" key="1">
    <citation type="journal article" date="2017" name="ISME J.">
        <title>Grape pomace compost harbors organohalide-respiring Dehalogenimonas species with novel reductive dehalogenase genes.</title>
        <authorList>
            <person name="Yang Y."/>
            <person name="Higgins S.A."/>
            <person name="Yan J."/>
            <person name="Simsir B."/>
            <person name="Chourey K."/>
            <person name="Iyer R."/>
            <person name="Hettich R.L."/>
            <person name="Baldwin B."/>
            <person name="Ogles D.M."/>
            <person name="Loffler F.E."/>
        </authorList>
    </citation>
    <scope>NUCLEOTIDE SEQUENCE [LARGE SCALE GENOMIC DNA]</scope>
    <source>
        <strain evidence="2 3">GP</strain>
    </source>
</reference>
<proteinExistence type="predicted"/>
<dbReference type="CDD" id="cd07438">
    <property type="entry name" value="PHP_HisPPase_AMP"/>
    <property type="match status" value="1"/>
</dbReference>
<dbReference type="Pfam" id="PF02811">
    <property type="entry name" value="PHP"/>
    <property type="match status" value="1"/>
</dbReference>
<dbReference type="RefSeq" id="WP_102330916.1">
    <property type="nucleotide sequence ID" value="NZ_CP058566.2"/>
</dbReference>
<dbReference type="InterPro" id="IPR016195">
    <property type="entry name" value="Pol/histidinol_Pase-like"/>
</dbReference>
<dbReference type="SMART" id="SM00481">
    <property type="entry name" value="POLIIIAc"/>
    <property type="match status" value="1"/>
</dbReference>
<dbReference type="InterPro" id="IPR052018">
    <property type="entry name" value="PHP_domain"/>
</dbReference>
<name>A0A2P5P6H5_9CHLR</name>
<evidence type="ECO:0000313" key="3">
    <source>
        <dbReference type="Proteomes" id="UP000235653"/>
    </source>
</evidence>
<dbReference type="GO" id="GO:0004534">
    <property type="term" value="F:5'-3' RNA exonuclease activity"/>
    <property type="evidence" value="ECO:0007669"/>
    <property type="project" value="TreeGrafter"/>
</dbReference>
<dbReference type="PANTHER" id="PTHR42924">
    <property type="entry name" value="EXONUCLEASE"/>
    <property type="match status" value="1"/>
</dbReference>
<keyword evidence="3" id="KW-1185">Reference proteome</keyword>
<organism evidence="2 3">
    <name type="scientific">Dehalogenimonas etheniformans</name>
    <dbReference type="NCBI Taxonomy" id="1536648"/>
    <lineage>
        <taxon>Bacteria</taxon>
        <taxon>Bacillati</taxon>
        <taxon>Chloroflexota</taxon>
        <taxon>Dehalococcoidia</taxon>
        <taxon>Dehalococcoidales</taxon>
        <taxon>Dehalococcoidaceae</taxon>
        <taxon>Dehalogenimonas</taxon>
    </lineage>
</organism>
<dbReference type="EMBL" id="JQAN02000010">
    <property type="protein sequence ID" value="PPD57906.1"/>
    <property type="molecule type" value="Genomic_DNA"/>
</dbReference>
<dbReference type="Proteomes" id="UP000235653">
    <property type="component" value="Unassembled WGS sequence"/>
</dbReference>
<dbReference type="OrthoDB" id="9804333at2"/>
<dbReference type="PANTHER" id="PTHR42924:SF3">
    <property type="entry name" value="POLYMERASE_HISTIDINOL PHOSPHATASE N-TERMINAL DOMAIN-CONTAINING PROTEIN"/>
    <property type="match status" value="1"/>
</dbReference>
<comment type="caution">
    <text evidence="2">The sequence shown here is derived from an EMBL/GenBank/DDBJ whole genome shotgun (WGS) entry which is preliminary data.</text>
</comment>
<sequence length="282" mass="31089">MVSRVDLHLHSTASDGVFSPSEVVRKAGYLKLKYMALTDHDSVDGIAEALTEAKNFPNMTVIPGVEMSTDVASGDVHILGYFIDWQDPELIRRLKIMRISREDRGLAIVERLRELGVPLEWERVKEIAGDAVIGRPHIAQAMLEKGYINYLGEAFDKYISRGGPGYVERIKMAPAEAVALIKSVGGVPVMAHPLTLPGYEKLIEELIPAGLAGIEVHYASFKDWEIERLKRLAERLGLVATGGTDYHGLDPSTETMIGGQPVPMSAVEGLLQRRENPRHGEI</sequence>